<dbReference type="GO" id="GO:0009055">
    <property type="term" value="F:electron transfer activity"/>
    <property type="evidence" value="ECO:0007669"/>
    <property type="project" value="InterPro"/>
</dbReference>
<accession>A0A565AR11</accession>
<proteinExistence type="predicted"/>
<gene>
    <name evidence="4" type="ORF">ANE_LOCUS2305</name>
</gene>
<comment type="caution">
    <text evidence="4">The sequence shown here is derived from an EMBL/GenBank/DDBJ whole genome shotgun (WGS) entry which is preliminary data.</text>
</comment>
<evidence type="ECO:0000256" key="1">
    <source>
        <dbReference type="ARBA" id="ARBA00023157"/>
    </source>
</evidence>
<feature type="domain" description="Phytocyanin" evidence="3">
    <location>
        <begin position="1"/>
        <end position="104"/>
    </location>
</feature>
<dbReference type="PROSITE" id="PS51485">
    <property type="entry name" value="PHYTOCYANIN"/>
    <property type="match status" value="1"/>
</dbReference>
<reference evidence="4" key="1">
    <citation type="submission" date="2019-07" db="EMBL/GenBank/DDBJ databases">
        <authorList>
            <person name="Dittberner H."/>
        </authorList>
    </citation>
    <scope>NUCLEOTIDE SEQUENCE [LARGE SCALE GENOMIC DNA]</scope>
</reference>
<dbReference type="PANTHER" id="PTHR33021">
    <property type="entry name" value="BLUE COPPER PROTEIN"/>
    <property type="match status" value="1"/>
</dbReference>
<name>A0A565AR11_9BRAS</name>
<evidence type="ECO:0000259" key="3">
    <source>
        <dbReference type="PROSITE" id="PS51485"/>
    </source>
</evidence>
<dbReference type="InterPro" id="IPR008972">
    <property type="entry name" value="Cupredoxin"/>
</dbReference>
<evidence type="ECO:0000313" key="4">
    <source>
        <dbReference type="EMBL" id="VVA91860.1"/>
    </source>
</evidence>
<dbReference type="InterPro" id="IPR003245">
    <property type="entry name" value="Phytocyanin_dom"/>
</dbReference>
<keyword evidence="1" id="KW-1015">Disulfide bond</keyword>
<evidence type="ECO:0000256" key="2">
    <source>
        <dbReference type="ARBA" id="ARBA00023180"/>
    </source>
</evidence>
<dbReference type="OrthoDB" id="1111944at2759"/>
<keyword evidence="2" id="KW-0325">Glycoprotein</keyword>
<dbReference type="SUPFAM" id="SSF49503">
    <property type="entry name" value="Cupredoxins"/>
    <property type="match status" value="1"/>
</dbReference>
<dbReference type="FunFam" id="2.60.40.420:FF:000034">
    <property type="entry name" value="Cupredoxin superfamily protein"/>
    <property type="match status" value="1"/>
</dbReference>
<dbReference type="AlphaFoldDB" id="A0A565AR11"/>
<dbReference type="EMBL" id="CABITT030000001">
    <property type="protein sequence ID" value="VVA91860.1"/>
    <property type="molecule type" value="Genomic_DNA"/>
</dbReference>
<dbReference type="Pfam" id="PF02298">
    <property type="entry name" value="Cu_bind_like"/>
    <property type="match status" value="1"/>
</dbReference>
<dbReference type="InterPro" id="IPR039391">
    <property type="entry name" value="Phytocyanin-like"/>
</dbReference>
<dbReference type="Gene3D" id="2.60.40.420">
    <property type="entry name" value="Cupredoxins - blue copper proteins"/>
    <property type="match status" value="1"/>
</dbReference>
<dbReference type="PANTHER" id="PTHR33021:SF235">
    <property type="entry name" value="COPPER ION BINDING _ ELECTRON CARRIER PROTEIN-RELATED"/>
    <property type="match status" value="1"/>
</dbReference>
<sequence length="195" mass="22257">MYKVGYSDGWIPKDDHTYYDWWAEDKEFHVGDSLVFAYDHNFNDVIQVSGALEYEFCDSSSPKAVYKTGHDIVTLTEPGYHYFINPKDDGCPFGRQKLKVLVVHDPSCPIPPPPPSIIDAGGVEKAKEVDSVLEISSDLEFKSWDRTSPIVVHKMEYDLVRGVHYFIAQRLVSGSPGLSIELWLHQYPMFRSCHL</sequence>
<keyword evidence="5" id="KW-1185">Reference proteome</keyword>
<evidence type="ECO:0000313" key="5">
    <source>
        <dbReference type="Proteomes" id="UP000489600"/>
    </source>
</evidence>
<organism evidence="4 5">
    <name type="scientific">Arabis nemorensis</name>
    <dbReference type="NCBI Taxonomy" id="586526"/>
    <lineage>
        <taxon>Eukaryota</taxon>
        <taxon>Viridiplantae</taxon>
        <taxon>Streptophyta</taxon>
        <taxon>Embryophyta</taxon>
        <taxon>Tracheophyta</taxon>
        <taxon>Spermatophyta</taxon>
        <taxon>Magnoliopsida</taxon>
        <taxon>eudicotyledons</taxon>
        <taxon>Gunneridae</taxon>
        <taxon>Pentapetalae</taxon>
        <taxon>rosids</taxon>
        <taxon>malvids</taxon>
        <taxon>Brassicales</taxon>
        <taxon>Brassicaceae</taxon>
        <taxon>Arabideae</taxon>
        <taxon>Arabis</taxon>
    </lineage>
</organism>
<dbReference type="GO" id="GO:0005886">
    <property type="term" value="C:plasma membrane"/>
    <property type="evidence" value="ECO:0007669"/>
    <property type="project" value="TreeGrafter"/>
</dbReference>
<protein>
    <recommendedName>
        <fullName evidence="3">Phytocyanin domain-containing protein</fullName>
    </recommendedName>
</protein>
<dbReference type="Proteomes" id="UP000489600">
    <property type="component" value="Unassembled WGS sequence"/>
</dbReference>